<protein>
    <submittedName>
        <fullName evidence="2 3">Uncharacterized protein</fullName>
    </submittedName>
</protein>
<keyword evidence="4" id="KW-1185">Reference proteome</keyword>
<dbReference type="EnsemblMetazoa" id="HelroT184792">
    <property type="protein sequence ID" value="HelroP184792"/>
    <property type="gene ID" value="HelroG184792"/>
</dbReference>
<accession>T1FM02</accession>
<dbReference type="Proteomes" id="UP000015101">
    <property type="component" value="Unassembled WGS sequence"/>
</dbReference>
<reference evidence="4" key="1">
    <citation type="submission" date="2012-12" db="EMBL/GenBank/DDBJ databases">
        <authorList>
            <person name="Hellsten U."/>
            <person name="Grimwood J."/>
            <person name="Chapman J.A."/>
            <person name="Shapiro H."/>
            <person name="Aerts A."/>
            <person name="Otillar R.P."/>
            <person name="Terry A.Y."/>
            <person name="Boore J.L."/>
            <person name="Simakov O."/>
            <person name="Marletaz F."/>
            <person name="Cho S.-J."/>
            <person name="Edsinger-Gonzales E."/>
            <person name="Havlak P."/>
            <person name="Kuo D.-H."/>
            <person name="Larsson T."/>
            <person name="Lv J."/>
            <person name="Arendt D."/>
            <person name="Savage R."/>
            <person name="Osoegawa K."/>
            <person name="de Jong P."/>
            <person name="Lindberg D.R."/>
            <person name="Seaver E.C."/>
            <person name="Weisblat D.A."/>
            <person name="Putnam N.H."/>
            <person name="Grigoriev I.V."/>
            <person name="Rokhsar D.S."/>
        </authorList>
    </citation>
    <scope>NUCLEOTIDE SEQUENCE</scope>
</reference>
<dbReference type="InParanoid" id="T1FM02"/>
<feature type="region of interest" description="Disordered" evidence="1">
    <location>
        <begin position="18"/>
        <end position="39"/>
    </location>
</feature>
<proteinExistence type="predicted"/>
<dbReference type="RefSeq" id="XP_009024270.1">
    <property type="nucleotide sequence ID" value="XM_009026022.1"/>
</dbReference>
<dbReference type="HOGENOM" id="CLU_1478601_0_0_1"/>
<dbReference type="EMBL" id="AMQM01012170">
    <property type="status" value="NOT_ANNOTATED_CDS"/>
    <property type="molecule type" value="Genomic_DNA"/>
</dbReference>
<name>T1FM02_HELRO</name>
<dbReference type="GeneID" id="20209851"/>
<sequence length="183" mass="20165">CRSLDIGVVCFTAACPPPSHERRGRKVLGERENGQGERVVSDTRHPILLEREPHTLYKHDTLSSKRQGTGRRRGCLPLFLSTESLPPGQKAEMSVTFIRARGCRRGASMAFWLILPVVICLTQRLSHARGRAQLLDRTHPGVKPGAVEVTLDNHADRTAFALATILSNVCPIRVDGSREGLPC</sequence>
<evidence type="ECO:0000313" key="4">
    <source>
        <dbReference type="Proteomes" id="UP000015101"/>
    </source>
</evidence>
<organism evidence="3 4">
    <name type="scientific">Helobdella robusta</name>
    <name type="common">Californian leech</name>
    <dbReference type="NCBI Taxonomy" id="6412"/>
    <lineage>
        <taxon>Eukaryota</taxon>
        <taxon>Metazoa</taxon>
        <taxon>Spiralia</taxon>
        <taxon>Lophotrochozoa</taxon>
        <taxon>Annelida</taxon>
        <taxon>Clitellata</taxon>
        <taxon>Hirudinea</taxon>
        <taxon>Rhynchobdellida</taxon>
        <taxon>Glossiphoniidae</taxon>
        <taxon>Helobdella</taxon>
    </lineage>
</organism>
<dbReference type="KEGG" id="hro:HELRODRAFT_184792"/>
<dbReference type="CTD" id="20209851"/>
<gene>
    <name evidence="3" type="primary">20209851</name>
    <name evidence="2" type="ORF">HELRODRAFT_184792</name>
</gene>
<dbReference type="OrthoDB" id="1742542at2759"/>
<feature type="compositionally biased region" description="Basic and acidic residues" evidence="1">
    <location>
        <begin position="27"/>
        <end position="39"/>
    </location>
</feature>
<dbReference type="AlphaFoldDB" id="T1FM02"/>
<evidence type="ECO:0000313" key="3">
    <source>
        <dbReference type="EnsemblMetazoa" id="HelroP184792"/>
    </source>
</evidence>
<evidence type="ECO:0000313" key="2">
    <source>
        <dbReference type="EMBL" id="ESN97631.1"/>
    </source>
</evidence>
<reference evidence="3" key="3">
    <citation type="submission" date="2015-06" db="UniProtKB">
        <authorList>
            <consortium name="EnsemblMetazoa"/>
        </authorList>
    </citation>
    <scope>IDENTIFICATION</scope>
</reference>
<evidence type="ECO:0000256" key="1">
    <source>
        <dbReference type="SAM" id="MobiDB-lite"/>
    </source>
</evidence>
<dbReference type="EMBL" id="KB097333">
    <property type="protein sequence ID" value="ESN97631.1"/>
    <property type="molecule type" value="Genomic_DNA"/>
</dbReference>
<reference evidence="2 4" key="2">
    <citation type="journal article" date="2013" name="Nature">
        <title>Insights into bilaterian evolution from three spiralian genomes.</title>
        <authorList>
            <person name="Simakov O."/>
            <person name="Marletaz F."/>
            <person name="Cho S.J."/>
            <person name="Edsinger-Gonzales E."/>
            <person name="Havlak P."/>
            <person name="Hellsten U."/>
            <person name="Kuo D.H."/>
            <person name="Larsson T."/>
            <person name="Lv J."/>
            <person name="Arendt D."/>
            <person name="Savage R."/>
            <person name="Osoegawa K."/>
            <person name="de Jong P."/>
            <person name="Grimwood J."/>
            <person name="Chapman J.A."/>
            <person name="Shapiro H."/>
            <person name="Aerts A."/>
            <person name="Otillar R.P."/>
            <person name="Terry A.Y."/>
            <person name="Boore J.L."/>
            <person name="Grigoriev I.V."/>
            <person name="Lindberg D.R."/>
            <person name="Seaver E.C."/>
            <person name="Weisblat D.A."/>
            <person name="Putnam N.H."/>
            <person name="Rokhsar D.S."/>
        </authorList>
    </citation>
    <scope>NUCLEOTIDE SEQUENCE</scope>
</reference>